<dbReference type="InterPro" id="IPR028051">
    <property type="entry name" value="CheX-like_dom"/>
</dbReference>
<dbReference type="InterPro" id="IPR028976">
    <property type="entry name" value="CheC-like_sf"/>
</dbReference>
<dbReference type="SUPFAM" id="SSF103039">
    <property type="entry name" value="CheC-like"/>
    <property type="match status" value="1"/>
</dbReference>
<reference evidence="3 4" key="1">
    <citation type="submission" date="2019-08" db="EMBL/GenBank/DDBJ databases">
        <title>Complete genome sequence of Terriglobus albidus strain ORNL.</title>
        <authorList>
            <person name="Podar M."/>
        </authorList>
    </citation>
    <scope>NUCLEOTIDE SEQUENCE [LARGE SCALE GENOMIC DNA]</scope>
    <source>
        <strain evidence="3 4">ORNL</strain>
    </source>
</reference>
<accession>A0A5B9E7U5</accession>
<evidence type="ECO:0000313" key="4">
    <source>
        <dbReference type="Proteomes" id="UP000321820"/>
    </source>
</evidence>
<dbReference type="OrthoDB" id="122762at2"/>
<feature type="domain" description="Chemotaxis phosphatase CheX-like" evidence="2">
    <location>
        <begin position="45"/>
        <end position="118"/>
    </location>
</feature>
<dbReference type="Proteomes" id="UP000321820">
    <property type="component" value="Chromosome"/>
</dbReference>
<name>A0A5B9E7U5_9BACT</name>
<dbReference type="Pfam" id="PF13690">
    <property type="entry name" value="CheX"/>
    <property type="match status" value="1"/>
</dbReference>
<evidence type="ECO:0000256" key="1">
    <source>
        <dbReference type="ARBA" id="ARBA00022500"/>
    </source>
</evidence>
<dbReference type="GO" id="GO:0006935">
    <property type="term" value="P:chemotaxis"/>
    <property type="evidence" value="ECO:0007669"/>
    <property type="project" value="UniProtKB-KW"/>
</dbReference>
<organism evidence="3 4">
    <name type="scientific">Terriglobus albidus</name>
    <dbReference type="NCBI Taxonomy" id="1592106"/>
    <lineage>
        <taxon>Bacteria</taxon>
        <taxon>Pseudomonadati</taxon>
        <taxon>Acidobacteriota</taxon>
        <taxon>Terriglobia</taxon>
        <taxon>Terriglobales</taxon>
        <taxon>Acidobacteriaceae</taxon>
        <taxon>Terriglobus</taxon>
    </lineage>
</organism>
<dbReference type="AlphaFoldDB" id="A0A5B9E7U5"/>
<dbReference type="RefSeq" id="WP_147647502.1">
    <property type="nucleotide sequence ID" value="NZ_CP042806.1"/>
</dbReference>
<dbReference type="Gene3D" id="3.40.1550.10">
    <property type="entry name" value="CheC-like"/>
    <property type="match status" value="1"/>
</dbReference>
<dbReference type="EMBL" id="CP042806">
    <property type="protein sequence ID" value="QEE28312.1"/>
    <property type="molecule type" value="Genomic_DNA"/>
</dbReference>
<keyword evidence="4" id="KW-1185">Reference proteome</keyword>
<sequence length="142" mass="15641">MSVEQISATLQTAMTEVLESMCFILPGEPVDMAAFAGEPWMEHTLTFHGPEEGRFGIRAPRPVAVRIASDFLGEDPVDLSEQQVGEVMNELANMVCGNVLGHCYHDHAFALTSPTVMNPISQEQGAQFDWEEGVLVAWVKTY</sequence>
<protein>
    <submittedName>
        <fullName evidence="3">Chemotaxis protein CheX</fullName>
    </submittedName>
</protein>
<evidence type="ECO:0000313" key="3">
    <source>
        <dbReference type="EMBL" id="QEE28312.1"/>
    </source>
</evidence>
<gene>
    <name evidence="3" type="ORF">FTW19_10070</name>
</gene>
<keyword evidence="1" id="KW-0145">Chemotaxis</keyword>
<dbReference type="KEGG" id="talb:FTW19_10070"/>
<evidence type="ECO:0000259" key="2">
    <source>
        <dbReference type="Pfam" id="PF13690"/>
    </source>
</evidence>
<proteinExistence type="predicted"/>